<dbReference type="AlphaFoldDB" id="A0A6B3LUQ7"/>
<dbReference type="EMBL" id="JAAGWD010000010">
    <property type="protein sequence ID" value="NEM99543.1"/>
    <property type="molecule type" value="Genomic_DNA"/>
</dbReference>
<dbReference type="PROSITE" id="PS51257">
    <property type="entry name" value="PROKAR_LIPOPROTEIN"/>
    <property type="match status" value="1"/>
</dbReference>
<dbReference type="Pfam" id="PF06291">
    <property type="entry name" value="Lambda_Bor"/>
    <property type="match status" value="1"/>
</dbReference>
<gene>
    <name evidence="2" type="ORF">GXP69_17735</name>
</gene>
<evidence type="ECO:0000313" key="3">
    <source>
        <dbReference type="Proteomes" id="UP000474777"/>
    </source>
</evidence>
<dbReference type="InterPro" id="IPR010438">
    <property type="entry name" value="Lambda_Bor"/>
</dbReference>
<comment type="caution">
    <text evidence="2">The sequence shown here is derived from an EMBL/GenBank/DDBJ whole genome shotgun (WGS) entry which is preliminary data.</text>
</comment>
<keyword evidence="3" id="KW-1185">Reference proteome</keyword>
<feature type="chain" id="PRO_5025364480" description="Bor protein" evidence="1">
    <location>
        <begin position="26"/>
        <end position="97"/>
    </location>
</feature>
<dbReference type="RefSeq" id="WP_163916774.1">
    <property type="nucleotide sequence ID" value="NZ_JAAGWD010000010.1"/>
</dbReference>
<proteinExistence type="predicted"/>
<evidence type="ECO:0000313" key="2">
    <source>
        <dbReference type="EMBL" id="NEM99543.1"/>
    </source>
</evidence>
<feature type="signal peptide" evidence="1">
    <location>
        <begin position="1"/>
        <end position="25"/>
    </location>
</feature>
<dbReference type="Proteomes" id="UP000474777">
    <property type="component" value="Unassembled WGS sequence"/>
</dbReference>
<evidence type="ECO:0008006" key="4">
    <source>
        <dbReference type="Google" id="ProtNLM"/>
    </source>
</evidence>
<evidence type="ECO:0000256" key="1">
    <source>
        <dbReference type="SAM" id="SignalP"/>
    </source>
</evidence>
<accession>A0A6B3LUQ7</accession>
<reference evidence="2 3" key="1">
    <citation type="submission" date="2020-02" db="EMBL/GenBank/DDBJ databases">
        <authorList>
            <person name="Kim M.K."/>
        </authorList>
    </citation>
    <scope>NUCLEOTIDE SEQUENCE [LARGE SCALE GENOMIC DNA]</scope>
    <source>
        <strain evidence="2 3">BT327</strain>
    </source>
</reference>
<sequence length="97" mass="10349">MKKTFKLMAAAVLMSSMLTSCYTYTTVVGNGAQGNTQVRKMNHYVIYGLAPVGVSNPAEMAGGAKDYTVKTEHTFIDGLIAGITFGIYTPTTTTVTK</sequence>
<name>A0A6B3LUQ7_9BACT</name>
<organism evidence="2 3">
    <name type="scientific">Pontibacter burrus</name>
    <dbReference type="NCBI Taxonomy" id="2704466"/>
    <lineage>
        <taxon>Bacteria</taxon>
        <taxon>Pseudomonadati</taxon>
        <taxon>Bacteroidota</taxon>
        <taxon>Cytophagia</taxon>
        <taxon>Cytophagales</taxon>
        <taxon>Hymenobacteraceae</taxon>
        <taxon>Pontibacter</taxon>
    </lineage>
</organism>
<protein>
    <recommendedName>
        <fullName evidence="4">Bor protein</fullName>
    </recommendedName>
</protein>
<keyword evidence="1" id="KW-0732">Signal</keyword>